<accession>A0AAU8ES48</accession>
<dbReference type="RefSeq" id="WP_353712386.1">
    <property type="nucleotide sequence ID" value="NZ_CP159279.1"/>
</dbReference>
<keyword evidence="2" id="KW-0812">Transmembrane</keyword>
<proteinExistence type="predicted"/>
<sequence length="338" mass="35362">MTFQQNSPTEEIQPAGAQQPGPDRKRGKAKPTRRAILAGALALTLSAGGATAWALDRFVVQHVEISDVSAYEAAQGVSSGATTVGSPASVTDTSYTADGAYINISTVVTGSGDSTVSYYIADVVLDDATTLKSAFANDSFGENITQTTSEIAAAHNAIFAINGDYYGFRDTGIVIRNGVVYRDEGARQGLAFYRDGTVKVYDETATTAEHLVADGVWNTLSFGPAIVQDSQVVDGIADVEVDTNFGNHSIQGEQPRTAVGLIGTNHLVFVVVDGRSPGYSAGVTMTGMAQIMKDLGAETAYNLDGGGSSTMYFNGALVNNPLGANRERGTSDILYIGK</sequence>
<dbReference type="AlphaFoldDB" id="A0AAU8ES48"/>
<gene>
    <name evidence="4" type="ORF">ABRP34_04285</name>
</gene>
<dbReference type="PANTHER" id="PTHR40446:SF2">
    <property type="entry name" value="N-ACETYLGLUCOSAMINE-1-PHOSPHODIESTER ALPHA-N-ACETYLGLUCOSAMINIDASE"/>
    <property type="match status" value="1"/>
</dbReference>
<dbReference type="PANTHER" id="PTHR40446">
    <property type="entry name" value="N-ACETYLGLUCOSAMINE-1-PHOSPHODIESTER ALPHA-N-ACETYLGLUCOSAMINIDASE"/>
    <property type="match status" value="1"/>
</dbReference>
<protein>
    <submittedName>
        <fullName evidence="4">Phosphodiester glycosidase family protein</fullName>
    </submittedName>
</protein>
<dbReference type="GO" id="GO:0016798">
    <property type="term" value="F:hydrolase activity, acting on glycosyl bonds"/>
    <property type="evidence" value="ECO:0007669"/>
    <property type="project" value="UniProtKB-KW"/>
</dbReference>
<dbReference type="InterPro" id="IPR006311">
    <property type="entry name" value="TAT_signal"/>
</dbReference>
<keyword evidence="2" id="KW-0472">Membrane</keyword>
<dbReference type="PROSITE" id="PS51318">
    <property type="entry name" value="TAT"/>
    <property type="match status" value="1"/>
</dbReference>
<evidence type="ECO:0000313" key="4">
    <source>
        <dbReference type="EMBL" id="XCH12238.1"/>
    </source>
</evidence>
<evidence type="ECO:0000259" key="3">
    <source>
        <dbReference type="Pfam" id="PF09992"/>
    </source>
</evidence>
<feature type="compositionally biased region" description="Polar residues" evidence="1">
    <location>
        <begin position="1"/>
        <end position="10"/>
    </location>
</feature>
<evidence type="ECO:0000256" key="1">
    <source>
        <dbReference type="SAM" id="MobiDB-lite"/>
    </source>
</evidence>
<keyword evidence="4" id="KW-0326">Glycosidase</keyword>
<dbReference type="InterPro" id="IPR018711">
    <property type="entry name" value="NAGPA"/>
</dbReference>
<keyword evidence="4" id="KW-0378">Hydrolase</keyword>
<name>A0AAU8ES48_9MICC</name>
<dbReference type="EMBL" id="CP159279">
    <property type="protein sequence ID" value="XCH12238.1"/>
    <property type="molecule type" value="Genomic_DNA"/>
</dbReference>
<keyword evidence="2" id="KW-1133">Transmembrane helix</keyword>
<dbReference type="Pfam" id="PF09992">
    <property type="entry name" value="NAGPA"/>
    <property type="match status" value="1"/>
</dbReference>
<reference evidence="4" key="1">
    <citation type="submission" date="2024-06" db="EMBL/GenBank/DDBJ databases">
        <title>Biodegradation of dimethachlon by Arthrobacter sp. K5: mechanistic insights and ecological implications.</title>
        <authorList>
            <person name="Hu S."/>
            <person name="Lu P."/>
        </authorList>
    </citation>
    <scope>NUCLEOTIDE SEQUENCE</scope>
    <source>
        <strain evidence="4">K5</strain>
    </source>
</reference>
<evidence type="ECO:0000256" key="2">
    <source>
        <dbReference type="SAM" id="Phobius"/>
    </source>
</evidence>
<feature type="region of interest" description="Disordered" evidence="1">
    <location>
        <begin position="1"/>
        <end position="31"/>
    </location>
</feature>
<organism evidence="4">
    <name type="scientific">Arthrobacter sp. K5</name>
    <dbReference type="NCBI Taxonomy" id="2839623"/>
    <lineage>
        <taxon>Bacteria</taxon>
        <taxon>Bacillati</taxon>
        <taxon>Actinomycetota</taxon>
        <taxon>Actinomycetes</taxon>
        <taxon>Micrococcales</taxon>
        <taxon>Micrococcaceae</taxon>
        <taxon>Arthrobacter</taxon>
    </lineage>
</organism>
<feature type="transmembrane region" description="Helical" evidence="2">
    <location>
        <begin position="35"/>
        <end position="55"/>
    </location>
</feature>
<feature type="domain" description="Phosphodiester glycosidase" evidence="3">
    <location>
        <begin position="155"/>
        <end position="336"/>
    </location>
</feature>